<name>A0A8J4H845_9PROT</name>
<proteinExistence type="predicted"/>
<evidence type="ECO:0000256" key="1">
    <source>
        <dbReference type="SAM" id="Phobius"/>
    </source>
</evidence>
<keyword evidence="1" id="KW-1133">Transmembrane helix</keyword>
<dbReference type="EMBL" id="DTQM01000007">
    <property type="protein sequence ID" value="HGC41687.1"/>
    <property type="molecule type" value="Genomic_DNA"/>
</dbReference>
<protein>
    <submittedName>
        <fullName evidence="2">Uncharacterized protein</fullName>
    </submittedName>
</protein>
<dbReference type="AlphaFoldDB" id="A0A8J4H845"/>
<reference evidence="2" key="1">
    <citation type="journal article" date="2020" name="mSystems">
        <title>Genome- and Community-Level Interaction Insights into Carbon Utilization and Element Cycling Functions of Hydrothermarchaeota in Hydrothermal Sediment.</title>
        <authorList>
            <person name="Zhou Z."/>
            <person name="Liu Y."/>
            <person name="Xu W."/>
            <person name="Pan J."/>
            <person name="Luo Z.H."/>
            <person name="Li M."/>
        </authorList>
    </citation>
    <scope>NUCLEOTIDE SEQUENCE</scope>
    <source>
        <strain evidence="2">SpSt-997</strain>
    </source>
</reference>
<gene>
    <name evidence="2" type="ORF">ENY07_00445</name>
</gene>
<comment type="caution">
    <text evidence="2">The sequence shown here is derived from an EMBL/GenBank/DDBJ whole genome shotgun (WGS) entry which is preliminary data.</text>
</comment>
<accession>A0A8J4H845</accession>
<feature type="transmembrane region" description="Helical" evidence="1">
    <location>
        <begin position="20"/>
        <end position="39"/>
    </location>
</feature>
<evidence type="ECO:0000313" key="2">
    <source>
        <dbReference type="EMBL" id="HGC41687.1"/>
    </source>
</evidence>
<organism evidence="2">
    <name type="scientific">Acidicaldus sp</name>
    <dbReference type="NCBI Taxonomy" id="1872105"/>
    <lineage>
        <taxon>Bacteria</taxon>
        <taxon>Pseudomonadati</taxon>
        <taxon>Pseudomonadota</taxon>
        <taxon>Alphaproteobacteria</taxon>
        <taxon>Acetobacterales</taxon>
        <taxon>Acetobacteraceae</taxon>
        <taxon>Acidicaldus</taxon>
    </lineage>
</organism>
<keyword evidence="1" id="KW-0812">Transmembrane</keyword>
<sequence>MEERARGNVRFDGVITAGNLLSLIGMVGAVLTSVFYVAIEIGHEEEQITAEARIRDKSIENLQQQMVAERSDEAERFAAIGRRIDESVDAERAVIAQINASLGQINTRLDTAIMSARMHAPDPSRP</sequence>
<keyword evidence="1" id="KW-0472">Membrane</keyword>